<keyword evidence="2 7" id="KW-0001">2Fe-2S</keyword>
<dbReference type="CDD" id="cd03064">
    <property type="entry name" value="TRX_Fd_NuoE"/>
    <property type="match status" value="1"/>
</dbReference>
<evidence type="ECO:0000256" key="5">
    <source>
        <dbReference type="ARBA" id="ARBA00023014"/>
    </source>
</evidence>
<dbReference type="InterPro" id="IPR041921">
    <property type="entry name" value="NuoE_N"/>
</dbReference>
<protein>
    <submittedName>
        <fullName evidence="8">NAD(P)H-dependent oxidoreductase subunit E</fullName>
    </submittedName>
</protein>
<sequence>MGEAVTKCRCDLQAELEKVIAQHEGRKDDLIEVLYWVQENYGYVPKDVQLVISEKMNVPLSAINGVITFYHLFSLKPKGEYEISLCKGTACYVRGAPQVLERFEKELGIKPHDSTDDNMFSLEVVRCLGACGLAPVLTINKAPRPRMKPDLVPGIINELRNKSKDSEE</sequence>
<feature type="binding site" evidence="7">
    <location>
        <position position="131"/>
    </location>
    <ligand>
        <name>[2Fe-2S] cluster</name>
        <dbReference type="ChEBI" id="CHEBI:190135"/>
    </ligand>
</feature>
<comment type="caution">
    <text evidence="8">The sequence shown here is derived from an EMBL/GenBank/DDBJ whole genome shotgun (WGS) entry which is preliminary data.</text>
</comment>
<comment type="similarity">
    <text evidence="1">Belongs to the complex I 24 kDa subunit family.</text>
</comment>
<dbReference type="GO" id="GO:0016491">
    <property type="term" value="F:oxidoreductase activity"/>
    <property type="evidence" value="ECO:0007669"/>
    <property type="project" value="InterPro"/>
</dbReference>
<dbReference type="Gene3D" id="1.10.10.1590">
    <property type="entry name" value="NADH-quinone oxidoreductase subunit E"/>
    <property type="match status" value="1"/>
</dbReference>
<dbReference type="PANTHER" id="PTHR43342:SF2">
    <property type="entry name" value="POTENTIAL NAD-REDUCING HYDROGENASE SUBUNIT"/>
    <property type="match status" value="1"/>
</dbReference>
<dbReference type="AlphaFoldDB" id="A0A9X4H5F4"/>
<feature type="binding site" evidence="7">
    <location>
        <position position="127"/>
    </location>
    <ligand>
        <name>[2Fe-2S] cluster</name>
        <dbReference type="ChEBI" id="CHEBI:190135"/>
    </ligand>
</feature>
<keyword evidence="3 7" id="KW-0479">Metal-binding</keyword>
<evidence type="ECO:0000256" key="6">
    <source>
        <dbReference type="ARBA" id="ARBA00034078"/>
    </source>
</evidence>
<evidence type="ECO:0000256" key="4">
    <source>
        <dbReference type="ARBA" id="ARBA00023004"/>
    </source>
</evidence>
<evidence type="ECO:0000256" key="3">
    <source>
        <dbReference type="ARBA" id="ARBA00022723"/>
    </source>
</evidence>
<dbReference type="InterPro" id="IPR042128">
    <property type="entry name" value="NuoE_dom"/>
</dbReference>
<feature type="binding site" evidence="7">
    <location>
        <position position="86"/>
    </location>
    <ligand>
        <name>[2Fe-2S] cluster</name>
        <dbReference type="ChEBI" id="CHEBI:190135"/>
    </ligand>
</feature>
<dbReference type="PIRSF" id="PIRSF000216">
    <property type="entry name" value="NADH_DH_24kDa"/>
    <property type="match status" value="1"/>
</dbReference>
<gene>
    <name evidence="8" type="ORF">L7E55_08680</name>
</gene>
<dbReference type="Gene3D" id="3.40.30.10">
    <property type="entry name" value="Glutaredoxin"/>
    <property type="match status" value="1"/>
</dbReference>
<dbReference type="GO" id="GO:0051537">
    <property type="term" value="F:2 iron, 2 sulfur cluster binding"/>
    <property type="evidence" value="ECO:0007669"/>
    <property type="project" value="UniProtKB-KW"/>
</dbReference>
<keyword evidence="5 7" id="KW-0411">Iron-sulfur</keyword>
<dbReference type="InterPro" id="IPR028431">
    <property type="entry name" value="NADP_DH_HndA-like"/>
</dbReference>
<accession>A0A9X4H5F4</accession>
<proteinExistence type="inferred from homology"/>
<dbReference type="Proteomes" id="UP001154312">
    <property type="component" value="Unassembled WGS sequence"/>
</dbReference>
<name>A0A9X4H5F4_9FIRM</name>
<evidence type="ECO:0000313" key="9">
    <source>
        <dbReference type="Proteomes" id="UP001154312"/>
    </source>
</evidence>
<dbReference type="GO" id="GO:0046872">
    <property type="term" value="F:metal ion binding"/>
    <property type="evidence" value="ECO:0007669"/>
    <property type="project" value="UniProtKB-KW"/>
</dbReference>
<dbReference type="InterPro" id="IPR036249">
    <property type="entry name" value="Thioredoxin-like_sf"/>
</dbReference>
<evidence type="ECO:0000256" key="1">
    <source>
        <dbReference type="ARBA" id="ARBA00010643"/>
    </source>
</evidence>
<dbReference type="RefSeq" id="WP_277443758.1">
    <property type="nucleotide sequence ID" value="NZ_JAKOAV010000014.1"/>
</dbReference>
<evidence type="ECO:0000256" key="2">
    <source>
        <dbReference type="ARBA" id="ARBA00022714"/>
    </source>
</evidence>
<evidence type="ECO:0000313" key="8">
    <source>
        <dbReference type="EMBL" id="MDF9408432.1"/>
    </source>
</evidence>
<dbReference type="SUPFAM" id="SSF52833">
    <property type="entry name" value="Thioredoxin-like"/>
    <property type="match status" value="1"/>
</dbReference>
<comment type="cofactor">
    <cofactor evidence="7">
        <name>[2Fe-2S] cluster</name>
        <dbReference type="ChEBI" id="CHEBI:190135"/>
    </cofactor>
    <text evidence="7">Binds 1 [2Fe-2S] cluster.</text>
</comment>
<feature type="binding site" evidence="7">
    <location>
        <position position="91"/>
    </location>
    <ligand>
        <name>[2Fe-2S] cluster</name>
        <dbReference type="ChEBI" id="CHEBI:190135"/>
    </ligand>
</feature>
<reference evidence="8" key="1">
    <citation type="submission" date="2022-02" db="EMBL/GenBank/DDBJ databases">
        <authorList>
            <person name="Leng L."/>
        </authorList>
    </citation>
    <scope>NUCLEOTIDE SEQUENCE</scope>
    <source>
        <strain evidence="8">JI</strain>
    </source>
</reference>
<evidence type="ECO:0000256" key="7">
    <source>
        <dbReference type="PIRSR" id="PIRSR000216-1"/>
    </source>
</evidence>
<dbReference type="PROSITE" id="PS01099">
    <property type="entry name" value="COMPLEX1_24K"/>
    <property type="match status" value="1"/>
</dbReference>
<comment type="cofactor">
    <cofactor evidence="6">
        <name>[2Fe-2S] cluster</name>
        <dbReference type="ChEBI" id="CHEBI:190135"/>
    </cofactor>
</comment>
<keyword evidence="4 7" id="KW-0408">Iron</keyword>
<dbReference type="EMBL" id="JAKOAV010000014">
    <property type="protein sequence ID" value="MDF9408432.1"/>
    <property type="molecule type" value="Genomic_DNA"/>
</dbReference>
<dbReference type="InterPro" id="IPR002023">
    <property type="entry name" value="NuoE-like"/>
</dbReference>
<organism evidence="8 9">
    <name type="scientific">Pelotomaculum isophthalicicum JI</name>
    <dbReference type="NCBI Taxonomy" id="947010"/>
    <lineage>
        <taxon>Bacteria</taxon>
        <taxon>Bacillati</taxon>
        <taxon>Bacillota</taxon>
        <taxon>Clostridia</taxon>
        <taxon>Eubacteriales</taxon>
        <taxon>Desulfotomaculaceae</taxon>
        <taxon>Pelotomaculum</taxon>
    </lineage>
</organism>
<dbReference type="Pfam" id="PF01257">
    <property type="entry name" value="2Fe-2S_thioredx"/>
    <property type="match status" value="1"/>
</dbReference>
<keyword evidence="9" id="KW-1185">Reference proteome</keyword>
<dbReference type="PANTHER" id="PTHR43342">
    <property type="entry name" value="NADH-QUINONE OXIDOREDUCTASE, E SUBUNIT"/>
    <property type="match status" value="1"/>
</dbReference>